<reference evidence="7 8" key="1">
    <citation type="submission" date="2019-06" db="EMBL/GenBank/DDBJ databases">
        <title>Genome sequence of Litorilinea aerophila BAA-2444.</title>
        <authorList>
            <person name="Maclea K.S."/>
            <person name="Maurais E.G."/>
            <person name="Iannazzi L.C."/>
        </authorList>
    </citation>
    <scope>NUCLEOTIDE SEQUENCE [LARGE SCALE GENOMIC DNA]</scope>
    <source>
        <strain evidence="7 8">ATCC BAA-2444</strain>
    </source>
</reference>
<dbReference type="InParanoid" id="A0A540V9C6"/>
<proteinExistence type="predicted"/>
<evidence type="ECO:0000259" key="6">
    <source>
        <dbReference type="Pfam" id="PF02885"/>
    </source>
</evidence>
<gene>
    <name evidence="7" type="ORF">FKZ61_21510</name>
</gene>
<dbReference type="Proteomes" id="UP000317371">
    <property type="component" value="Unassembled WGS sequence"/>
</dbReference>
<evidence type="ECO:0000256" key="2">
    <source>
        <dbReference type="ARBA" id="ARBA00022679"/>
    </source>
</evidence>
<dbReference type="PANTHER" id="PTHR43285">
    <property type="entry name" value="ANTHRANILATE PHOSPHORIBOSYLTRANSFERASE"/>
    <property type="match status" value="1"/>
</dbReference>
<dbReference type="GO" id="GO:0005829">
    <property type="term" value="C:cytosol"/>
    <property type="evidence" value="ECO:0007669"/>
    <property type="project" value="TreeGrafter"/>
</dbReference>
<dbReference type="GO" id="GO:0000162">
    <property type="term" value="P:L-tryptophan biosynthetic process"/>
    <property type="evidence" value="ECO:0007669"/>
    <property type="project" value="UniProtKB-KW"/>
</dbReference>
<dbReference type="SUPFAM" id="SSF52418">
    <property type="entry name" value="Nucleoside phosphorylase/phosphoribosyltransferase catalytic domain"/>
    <property type="match status" value="1"/>
</dbReference>
<keyword evidence="3" id="KW-0822">Tryptophan biosynthesis</keyword>
<feature type="domain" description="Glycosyl transferase family 3 N-terminal" evidence="6">
    <location>
        <begin position="6"/>
        <end position="71"/>
    </location>
</feature>
<dbReference type="Gene3D" id="1.20.970.10">
    <property type="entry name" value="Transferase, Pyrimidine Nucleoside Phosphorylase, Chain C"/>
    <property type="match status" value="1"/>
</dbReference>
<sequence length="354" mass="37441">MEAFIPYIQAVGRGEKLKRDLTCDEAEEAMRLILAGDASPAQVGAFLVSQRVKGESAEEIVGFTRAARAFAQQIAPRVEGLMDLGLPYDGKVKTLQLAPAAAIVLAAAGQPVVFHGAPDVPTKRGVGPAEVLAALDIPADLPPEVVERQVEEVGIGFLYAPRFIPAWHALTPIRQQFGLRTALNTVEKFLNPANAPLVVAGFFHMGYLQRMRLALQALFGQGWIIQGPEGSIECPPGRATRVLSADPAADPLVIDSQALGLEGRGELAAPGEPAAHARLLHQLLADPAGAERADALRFARDTLFLTAGLLLFLGGRAVDLAAGVELARQTVEQGAALERLQAWQALCRAATVGG</sequence>
<dbReference type="EMBL" id="VIGC01000041">
    <property type="protein sequence ID" value="TQE93369.1"/>
    <property type="molecule type" value="Genomic_DNA"/>
</dbReference>
<dbReference type="SUPFAM" id="SSF47648">
    <property type="entry name" value="Nucleoside phosphorylase/phosphoribosyltransferase N-terminal domain"/>
    <property type="match status" value="1"/>
</dbReference>
<organism evidence="7 8">
    <name type="scientific">Litorilinea aerophila</name>
    <dbReference type="NCBI Taxonomy" id="1204385"/>
    <lineage>
        <taxon>Bacteria</taxon>
        <taxon>Bacillati</taxon>
        <taxon>Chloroflexota</taxon>
        <taxon>Caldilineae</taxon>
        <taxon>Caldilineales</taxon>
        <taxon>Caldilineaceae</taxon>
        <taxon>Litorilinea</taxon>
    </lineage>
</organism>
<feature type="domain" description="Glycosyl transferase family 3" evidence="5">
    <location>
        <begin position="93"/>
        <end position="337"/>
    </location>
</feature>
<dbReference type="Pfam" id="PF00591">
    <property type="entry name" value="Glycos_transf_3"/>
    <property type="match status" value="1"/>
</dbReference>
<dbReference type="Gene3D" id="3.40.1030.10">
    <property type="entry name" value="Nucleoside phosphorylase/phosphoribosyltransferase catalytic domain"/>
    <property type="match status" value="1"/>
</dbReference>
<dbReference type="PANTHER" id="PTHR43285:SF2">
    <property type="entry name" value="ANTHRANILATE PHOSPHORIBOSYLTRANSFERASE"/>
    <property type="match status" value="1"/>
</dbReference>
<dbReference type="OrthoDB" id="9806430at2"/>
<dbReference type="InterPro" id="IPR005940">
    <property type="entry name" value="Anthranilate_Pribosyl_Tfrase"/>
</dbReference>
<evidence type="ECO:0000256" key="3">
    <source>
        <dbReference type="ARBA" id="ARBA00022822"/>
    </source>
</evidence>
<evidence type="ECO:0000259" key="5">
    <source>
        <dbReference type="Pfam" id="PF00591"/>
    </source>
</evidence>
<evidence type="ECO:0000256" key="4">
    <source>
        <dbReference type="ARBA" id="ARBA00023141"/>
    </source>
</evidence>
<comment type="caution">
    <text evidence="7">The sequence shown here is derived from an EMBL/GenBank/DDBJ whole genome shotgun (WGS) entry which is preliminary data.</text>
</comment>
<dbReference type="GO" id="GO:0004048">
    <property type="term" value="F:anthranilate phosphoribosyltransferase activity"/>
    <property type="evidence" value="ECO:0007669"/>
    <property type="project" value="InterPro"/>
</dbReference>
<keyword evidence="4" id="KW-0057">Aromatic amino acid biosynthesis</keyword>
<dbReference type="AlphaFoldDB" id="A0A540V9C6"/>
<keyword evidence="2 7" id="KW-0808">Transferase</keyword>
<evidence type="ECO:0000256" key="1">
    <source>
        <dbReference type="ARBA" id="ARBA00022676"/>
    </source>
</evidence>
<name>A0A540V9C6_9CHLR</name>
<dbReference type="InterPro" id="IPR035902">
    <property type="entry name" value="Nuc_phospho_transferase"/>
</dbReference>
<keyword evidence="8" id="KW-1185">Reference proteome</keyword>
<evidence type="ECO:0000313" key="8">
    <source>
        <dbReference type="Proteomes" id="UP000317371"/>
    </source>
</evidence>
<evidence type="ECO:0000313" key="7">
    <source>
        <dbReference type="EMBL" id="TQE93369.1"/>
    </source>
</evidence>
<dbReference type="InterPro" id="IPR017459">
    <property type="entry name" value="Glycosyl_Trfase_fam3_N_dom"/>
</dbReference>
<keyword evidence="3" id="KW-0028">Amino-acid biosynthesis</keyword>
<protein>
    <submittedName>
        <fullName evidence="7">Anthranilate phosphoribosyltransferase</fullName>
    </submittedName>
</protein>
<dbReference type="RefSeq" id="WP_141612230.1">
    <property type="nucleotide sequence ID" value="NZ_VIGC02000041.1"/>
</dbReference>
<dbReference type="InterPro" id="IPR036320">
    <property type="entry name" value="Glycosyl_Trfase_fam3_N_dom_sf"/>
</dbReference>
<keyword evidence="1 7" id="KW-0328">Glycosyltransferase</keyword>
<dbReference type="Pfam" id="PF02885">
    <property type="entry name" value="Glycos_trans_3N"/>
    <property type="match status" value="1"/>
</dbReference>
<dbReference type="InterPro" id="IPR000312">
    <property type="entry name" value="Glycosyl_Trfase_fam3"/>
</dbReference>
<accession>A0A540V9C6</accession>